<feature type="region of interest" description="Disordered" evidence="1">
    <location>
        <begin position="250"/>
        <end position="277"/>
    </location>
</feature>
<comment type="caution">
    <text evidence="3">The sequence shown here is derived from an EMBL/GenBank/DDBJ whole genome shotgun (WGS) entry which is preliminary data.</text>
</comment>
<evidence type="ECO:0000256" key="2">
    <source>
        <dbReference type="SAM" id="Phobius"/>
    </source>
</evidence>
<gene>
    <name evidence="3" type="primary">yunB</name>
    <name evidence="3" type="ORF">H7C18_33920</name>
</gene>
<dbReference type="Proteomes" id="UP000564644">
    <property type="component" value="Unassembled WGS sequence"/>
</dbReference>
<dbReference type="RefSeq" id="WP_185133566.1">
    <property type="nucleotide sequence ID" value="NZ_JACJVO010000061.1"/>
</dbReference>
<keyword evidence="2" id="KW-0812">Transmembrane</keyword>
<feature type="transmembrane region" description="Helical" evidence="2">
    <location>
        <begin position="46"/>
        <end position="65"/>
    </location>
</feature>
<keyword evidence="2" id="KW-1133">Transmembrane helix</keyword>
<evidence type="ECO:0000313" key="4">
    <source>
        <dbReference type="Proteomes" id="UP000564644"/>
    </source>
</evidence>
<reference evidence="3 4" key="1">
    <citation type="submission" date="2020-08" db="EMBL/GenBank/DDBJ databases">
        <title>Cohnella phylogeny.</title>
        <authorList>
            <person name="Dunlap C."/>
        </authorList>
    </citation>
    <scope>NUCLEOTIDE SEQUENCE [LARGE SCALE GENOMIC DNA]</scope>
    <source>
        <strain evidence="3 4">CBP 2801</strain>
    </source>
</reference>
<dbReference type="AlphaFoldDB" id="A0A7X0STM4"/>
<sequence length="277" mass="30642">MRMPAPRSTGFVARGRKRPAKSRIGGGSGTYGWTIRPRRRMKRSHFWLIIVLLSIFATFQSFFWLDKYLRDPLMFLAKVRMTQMATEAVNQAMMDQANFGADSSKMIQWKTSSDGKVTGAFIDYQEQTRITAKTIQIVEQTLEKQADLYARVPIGHALNSPFISSIGPSVAVHFHPASAVQAEVRTKQSSEGINTVLVEVYVHIKTEIAVLVPFDQDFTTLETDIPLSYMMVVGDVPAYYYDGKGNPVGNSADQAPSIALPPVQQTPSGGSESNTGE</sequence>
<keyword evidence="4" id="KW-1185">Reference proteome</keyword>
<evidence type="ECO:0000313" key="3">
    <source>
        <dbReference type="EMBL" id="MBB6735919.1"/>
    </source>
</evidence>
<name>A0A7X0STM4_9BACL</name>
<dbReference type="InterPro" id="IPR014197">
    <property type="entry name" value="Sporulation_prot_YunB"/>
</dbReference>
<dbReference type="EMBL" id="JACJVO010000061">
    <property type="protein sequence ID" value="MBB6735919.1"/>
    <property type="molecule type" value="Genomic_DNA"/>
</dbReference>
<keyword evidence="2" id="KW-0472">Membrane</keyword>
<feature type="region of interest" description="Disordered" evidence="1">
    <location>
        <begin position="1"/>
        <end position="25"/>
    </location>
</feature>
<organism evidence="3 4">
    <name type="scientific">Cohnella zeiphila</name>
    <dbReference type="NCBI Taxonomy" id="2761120"/>
    <lineage>
        <taxon>Bacteria</taxon>
        <taxon>Bacillati</taxon>
        <taxon>Bacillota</taxon>
        <taxon>Bacilli</taxon>
        <taxon>Bacillales</taxon>
        <taxon>Paenibacillaceae</taxon>
        <taxon>Cohnella</taxon>
    </lineage>
</organism>
<proteinExistence type="predicted"/>
<protein>
    <submittedName>
        <fullName evidence="3">Sporulation protein YunB</fullName>
    </submittedName>
</protein>
<dbReference type="NCBIfam" id="TIGR02832">
    <property type="entry name" value="spo_yunB"/>
    <property type="match status" value="1"/>
</dbReference>
<evidence type="ECO:0000256" key="1">
    <source>
        <dbReference type="SAM" id="MobiDB-lite"/>
    </source>
</evidence>
<dbReference type="Pfam" id="PF09560">
    <property type="entry name" value="Spore_YunB"/>
    <property type="match status" value="1"/>
</dbReference>
<feature type="compositionally biased region" description="Polar residues" evidence="1">
    <location>
        <begin position="263"/>
        <end position="277"/>
    </location>
</feature>
<accession>A0A7X0STM4</accession>